<protein>
    <recommendedName>
        <fullName evidence="4">Small membrane hydrophobic protein</fullName>
    </recommendedName>
</protein>
<accession>A0A344LGR0</accession>
<dbReference type="Pfam" id="PF14087">
    <property type="entry name" value="DUF4267"/>
    <property type="match status" value="1"/>
</dbReference>
<evidence type="ECO:0000313" key="3">
    <source>
        <dbReference type="Proteomes" id="UP000250434"/>
    </source>
</evidence>
<dbReference type="AlphaFoldDB" id="A0A344LGR0"/>
<dbReference type="KEGG" id="aab:A4R43_36275"/>
<evidence type="ECO:0000256" key="1">
    <source>
        <dbReference type="SAM" id="Phobius"/>
    </source>
</evidence>
<feature type="transmembrane region" description="Helical" evidence="1">
    <location>
        <begin position="76"/>
        <end position="94"/>
    </location>
</feature>
<proteinExistence type="predicted"/>
<dbReference type="EMBL" id="CP015163">
    <property type="protein sequence ID" value="AXB47234.1"/>
    <property type="molecule type" value="Genomic_DNA"/>
</dbReference>
<keyword evidence="1" id="KW-0472">Membrane</keyword>
<keyword evidence="1" id="KW-0812">Transmembrane</keyword>
<dbReference type="RefSeq" id="WP_113696290.1">
    <property type="nucleotide sequence ID" value="NZ_CP015163.1"/>
</dbReference>
<keyword evidence="3" id="KW-1185">Reference proteome</keyword>
<organism evidence="2 3">
    <name type="scientific">Amycolatopsis albispora</name>
    <dbReference type="NCBI Taxonomy" id="1804986"/>
    <lineage>
        <taxon>Bacteria</taxon>
        <taxon>Bacillati</taxon>
        <taxon>Actinomycetota</taxon>
        <taxon>Actinomycetes</taxon>
        <taxon>Pseudonocardiales</taxon>
        <taxon>Pseudonocardiaceae</taxon>
        <taxon>Amycolatopsis</taxon>
    </lineage>
</organism>
<feature type="transmembrane region" description="Helical" evidence="1">
    <location>
        <begin position="7"/>
        <end position="26"/>
    </location>
</feature>
<sequence length="140" mass="14022">MAQKIANAIVLVVGLGIIYVGANFLLGPDAAATGYGVPASSAGDAGAYLAVKGIRDVASGLVLLTLMALGQRRAMGWVLLAMTVIPLTDGLIVLTHDGSVAAAFGWHFSTAAVMLVGVSLILSGAPKPAGHAKQPSVQST</sequence>
<dbReference type="Proteomes" id="UP000250434">
    <property type="component" value="Chromosome"/>
</dbReference>
<evidence type="ECO:0000313" key="2">
    <source>
        <dbReference type="EMBL" id="AXB47234.1"/>
    </source>
</evidence>
<evidence type="ECO:0008006" key="4">
    <source>
        <dbReference type="Google" id="ProtNLM"/>
    </source>
</evidence>
<dbReference type="InterPro" id="IPR025363">
    <property type="entry name" value="DUF4267"/>
</dbReference>
<feature type="transmembrane region" description="Helical" evidence="1">
    <location>
        <begin position="106"/>
        <end position="125"/>
    </location>
</feature>
<reference evidence="2 3" key="1">
    <citation type="submission" date="2016-04" db="EMBL/GenBank/DDBJ databases">
        <title>Complete genome sequence and analysis of deep-sea sediment isolate, Amycolatopsis sp. WP1.</title>
        <authorList>
            <person name="Wang H."/>
            <person name="Chen S."/>
            <person name="Wu Q."/>
        </authorList>
    </citation>
    <scope>NUCLEOTIDE SEQUENCE [LARGE SCALE GENOMIC DNA]</scope>
    <source>
        <strain evidence="2 3">WP1</strain>
    </source>
</reference>
<keyword evidence="1" id="KW-1133">Transmembrane helix</keyword>
<gene>
    <name evidence="2" type="ORF">A4R43_36275</name>
</gene>
<feature type="transmembrane region" description="Helical" evidence="1">
    <location>
        <begin position="46"/>
        <end position="69"/>
    </location>
</feature>
<name>A0A344LGR0_9PSEU</name>
<dbReference type="OrthoDB" id="119790at2"/>